<accession>A0A6L2JSP1</accession>
<protein>
    <recommendedName>
        <fullName evidence="2">No apical meristem-associated C-terminal domain-containing protein</fullName>
    </recommendedName>
</protein>
<evidence type="ECO:0008006" key="2">
    <source>
        <dbReference type="Google" id="ProtNLM"/>
    </source>
</evidence>
<dbReference type="AlphaFoldDB" id="A0A6L2JSP1"/>
<evidence type="ECO:0000313" key="1">
    <source>
        <dbReference type="EMBL" id="GEU39557.1"/>
    </source>
</evidence>
<comment type="caution">
    <text evidence="1">The sequence shown here is derived from an EMBL/GenBank/DDBJ whole genome shotgun (WGS) entry which is preliminary data.</text>
</comment>
<proteinExistence type="predicted"/>
<organism evidence="1">
    <name type="scientific">Tanacetum cinerariifolium</name>
    <name type="common">Dalmatian daisy</name>
    <name type="synonym">Chrysanthemum cinerariifolium</name>
    <dbReference type="NCBI Taxonomy" id="118510"/>
    <lineage>
        <taxon>Eukaryota</taxon>
        <taxon>Viridiplantae</taxon>
        <taxon>Streptophyta</taxon>
        <taxon>Embryophyta</taxon>
        <taxon>Tracheophyta</taxon>
        <taxon>Spermatophyta</taxon>
        <taxon>Magnoliopsida</taxon>
        <taxon>eudicotyledons</taxon>
        <taxon>Gunneridae</taxon>
        <taxon>Pentapetalae</taxon>
        <taxon>asterids</taxon>
        <taxon>campanulids</taxon>
        <taxon>Asterales</taxon>
        <taxon>Asteraceae</taxon>
        <taxon>Asteroideae</taxon>
        <taxon>Anthemideae</taxon>
        <taxon>Anthemidinae</taxon>
        <taxon>Tanacetum</taxon>
    </lineage>
</organism>
<dbReference type="EMBL" id="BKCJ010001190">
    <property type="protein sequence ID" value="GEU39557.1"/>
    <property type="molecule type" value="Genomic_DNA"/>
</dbReference>
<sequence length="152" mass="17311">MSNSSASTSNRRGKAKTAQPWTSAKEITLCTAWCNVIDNYVARDAMQGGFWLEVFAYFEKELGGTIRGHDTIVTKWKHSIRLKIAAFSVVYCSVQRMDESGSSNLALFQKALAEFETQYGHPFTMKACWRILKNHPAWTEIEMPNPRRNNEV</sequence>
<reference evidence="1" key="1">
    <citation type="journal article" date="2019" name="Sci. Rep.">
        <title>Draft genome of Tanacetum cinerariifolium, the natural source of mosquito coil.</title>
        <authorList>
            <person name="Yamashiro T."/>
            <person name="Shiraishi A."/>
            <person name="Satake H."/>
            <person name="Nakayama K."/>
        </authorList>
    </citation>
    <scope>NUCLEOTIDE SEQUENCE</scope>
</reference>
<name>A0A6L2JSP1_TANCI</name>
<gene>
    <name evidence="1" type="ORF">Tci_011535</name>
</gene>
<dbReference type="PANTHER" id="PTHR45023">
    <property type="match status" value="1"/>
</dbReference>
<dbReference type="PANTHER" id="PTHR45023:SF14">
    <property type="entry name" value="GLUTATHIONE TRANSFERASE"/>
    <property type="match status" value="1"/>
</dbReference>